<evidence type="ECO:0000313" key="9">
    <source>
        <dbReference type="Proteomes" id="UP000244727"/>
    </source>
</evidence>
<dbReference type="Pfam" id="PF13240">
    <property type="entry name" value="Zn_Ribbon_1"/>
    <property type="match status" value="1"/>
</dbReference>
<proteinExistence type="predicted"/>
<comment type="subcellular location">
    <subcellularLocation>
        <location evidence="1">Membrane</location>
        <topology evidence="1">Multi-pass membrane protein</topology>
    </subcellularLocation>
</comment>
<keyword evidence="4 5" id="KW-0472">Membrane</keyword>
<feature type="transmembrane region" description="Helical" evidence="5">
    <location>
        <begin position="61"/>
        <end position="86"/>
    </location>
</feature>
<sequence length="108" mass="11531">MAYCQNCGESVEESADVCPECGASLPSEDATDSEKVVAGVFAILLGSIGAHKFYQGNTKLGVLYLCFFWTGLPGVIGLAEGILMLVADDHEYEQKYADGSVFGSFDFD</sequence>
<dbReference type="InterPro" id="IPR007829">
    <property type="entry name" value="TM2"/>
</dbReference>
<feature type="domain" description="Zinc-ribbon" evidence="7">
    <location>
        <begin position="3"/>
        <end position="25"/>
    </location>
</feature>
<evidence type="ECO:0000256" key="1">
    <source>
        <dbReference type="ARBA" id="ARBA00004141"/>
    </source>
</evidence>
<evidence type="ECO:0000256" key="3">
    <source>
        <dbReference type="ARBA" id="ARBA00022989"/>
    </source>
</evidence>
<accession>A0A2R4X254</accession>
<dbReference type="KEGG" id="harc:HARCEL1_09170"/>
<evidence type="ECO:0000256" key="5">
    <source>
        <dbReference type="SAM" id="Phobius"/>
    </source>
</evidence>
<keyword evidence="2 5" id="KW-0812">Transmembrane</keyword>
<dbReference type="AlphaFoldDB" id="A0A2R4X254"/>
<dbReference type="GO" id="GO:0016020">
    <property type="term" value="C:membrane"/>
    <property type="evidence" value="ECO:0007669"/>
    <property type="project" value="UniProtKB-SubCell"/>
</dbReference>
<evidence type="ECO:0000256" key="2">
    <source>
        <dbReference type="ARBA" id="ARBA00022692"/>
    </source>
</evidence>
<evidence type="ECO:0000256" key="4">
    <source>
        <dbReference type="ARBA" id="ARBA00023136"/>
    </source>
</evidence>
<feature type="domain" description="TM2" evidence="6">
    <location>
        <begin position="33"/>
        <end position="81"/>
    </location>
</feature>
<evidence type="ECO:0000313" key="8">
    <source>
        <dbReference type="EMBL" id="AWB27871.1"/>
    </source>
</evidence>
<name>A0A2R4X254_9EURY</name>
<evidence type="ECO:0008006" key="10">
    <source>
        <dbReference type="Google" id="ProtNLM"/>
    </source>
</evidence>
<dbReference type="Pfam" id="PF05154">
    <property type="entry name" value="TM2"/>
    <property type="match status" value="1"/>
</dbReference>
<evidence type="ECO:0000259" key="7">
    <source>
        <dbReference type="Pfam" id="PF13240"/>
    </source>
</evidence>
<dbReference type="EMBL" id="CP028858">
    <property type="protein sequence ID" value="AWB27871.1"/>
    <property type="molecule type" value="Genomic_DNA"/>
</dbReference>
<keyword evidence="3 5" id="KW-1133">Transmembrane helix</keyword>
<evidence type="ECO:0000259" key="6">
    <source>
        <dbReference type="Pfam" id="PF05154"/>
    </source>
</evidence>
<reference evidence="8 9" key="1">
    <citation type="submission" date="2018-04" db="EMBL/GenBank/DDBJ databases">
        <title>Halococcoides cellulosivorans gen. nov., sp. nov., an extremely halophilic cellulose-utilizing haloarchaeon from hypersaline lakes.</title>
        <authorList>
            <person name="Sorokin D.Y."/>
            <person name="Toshchakov S.V."/>
            <person name="Samarov N.I."/>
            <person name="Korzhenkov A."/>
            <person name="Kublanov I.V."/>
        </authorList>
    </citation>
    <scope>NUCLEOTIDE SEQUENCE [LARGE SCALE GENOMIC DNA]</scope>
    <source>
        <strain evidence="8 9">HArcel1</strain>
    </source>
</reference>
<dbReference type="GeneID" id="36512675"/>
<organism evidence="8 9">
    <name type="scientific">Halococcoides cellulosivorans</name>
    <dbReference type="NCBI Taxonomy" id="1679096"/>
    <lineage>
        <taxon>Archaea</taxon>
        <taxon>Methanobacteriati</taxon>
        <taxon>Methanobacteriota</taxon>
        <taxon>Stenosarchaea group</taxon>
        <taxon>Halobacteria</taxon>
        <taxon>Halobacteriales</taxon>
        <taxon>Haloarculaceae</taxon>
        <taxon>Halococcoides</taxon>
    </lineage>
</organism>
<dbReference type="RefSeq" id="WP_108382677.1">
    <property type="nucleotide sequence ID" value="NZ_CP028858.1"/>
</dbReference>
<protein>
    <recommendedName>
        <fullName evidence="10">TM2 domain-containing protein</fullName>
    </recommendedName>
</protein>
<gene>
    <name evidence="8" type="ORF">HARCEL1_09170</name>
</gene>
<dbReference type="Proteomes" id="UP000244727">
    <property type="component" value="Chromosome"/>
</dbReference>
<keyword evidence="9" id="KW-1185">Reference proteome</keyword>
<dbReference type="InterPro" id="IPR026870">
    <property type="entry name" value="Zinc_ribbon_dom"/>
</dbReference>